<evidence type="ECO:0000313" key="1">
    <source>
        <dbReference type="EMBL" id="TFF27617.1"/>
    </source>
</evidence>
<proteinExistence type="predicted"/>
<gene>
    <name evidence="1" type="ORF">E3C22_03945</name>
</gene>
<name>A0A4Y8RUY2_9HYPH</name>
<dbReference type="Proteomes" id="UP000298179">
    <property type="component" value="Unassembled WGS sequence"/>
</dbReference>
<protein>
    <recommendedName>
        <fullName evidence="3">DUF3971 domain-containing protein</fullName>
    </recommendedName>
</protein>
<evidence type="ECO:0008006" key="3">
    <source>
        <dbReference type="Google" id="ProtNLM"/>
    </source>
</evidence>
<sequence>MRLFGKALTGAFAAVLVFVIGAVALLVATPFGNRLLLDQSQSLAASLLPSDVTISVQSRQIGFSPSGEITLTFHDVVLADAETRKHVAAAGDLVVGFSLWSALTGDISAEKITAKSLGIDTDRLFGTGPVPVPDVEAIYAGLDRAAGSVAAMPLKAVEISDVGPLGGVASAPRIARLSIEKSRSGAVDLLLEADAGGTTIRAEGTASIAEDAARLEALSLQTDAVMLPTPAKGDAPRPTLALALDLTGEGRDRRLSLAATTMLERPAGHTIDGKLTADINEGGKTADIAANFSDGNDASGDFAGELDLSAPEAGLPFRLASNRLVSRIASLAAGSPVEREALFTSNGVIDPGRGSIHVEDAQFSLPEGRLSAVADLGGFGPADRLTAKISGEAIDGNDLMAFWPFFLAEEPRAWALEHLKAGRFDTASLGLDLTVERLLEVVHPHTPMREDEFALDVTFSGGAFSTLDDMPDLSAASGKVRHRGDHVVIDLEKAAVEGSADVAVMPSNLDFQHAGDGMDAALSLNVEGPAAQIVELAERQPAMAEEAKDWRPEDVAGKVKIGVGVGFHLAGAPPGTSKPVVSGLNWSVIAELHDVDVKKPIDGRHFADLNGTAMIAEGSAMGEFSGRIDDIPATVNFTQPIGAEPVGDASLKIDARLDEAAIAHLSPPLARMLGGVITVELLRGKESFAATADLSNAAIRLPAIGWSKSAGVPGTMTFDVVADGGVTHVRNAVLKGEGFSATGSAVLDGAGLKSLVLNSLALNRDDSVSARLTRIDGGLGIRVAANSIDARPILAALQGSLAGSPDGEADGKGRLIVEISAEQLRGFGDEVLQNAEIRYEAAEDRVRAASLDATIRGATVTMAFRPGATDGPAMRLETADTGALLRFSGLYGKMRNGRLKLGLASRGDAFAGRVSLSNFTLVDEERLRSLVGTARQSSDSLAARLGKDLPVANAFFDIARANLRWQGGRLVVDDGIIRGPVFGSSFSGTLIDPSGQIDMAGSFMPAYGVNRLFGALPFVGPVLGNGGEGGLIGITYRLEGTLANPTLVVNPISLIAPGIFRRIFEY</sequence>
<reference evidence="1 2" key="1">
    <citation type="submission" date="2019-03" db="EMBL/GenBank/DDBJ databases">
        <title>Jiella endophytica sp. nov., a novel endophytic bacterium isolated from root of Ficus microcarpa Linn. f.</title>
        <authorList>
            <person name="Tuo L."/>
        </authorList>
    </citation>
    <scope>NUCLEOTIDE SEQUENCE [LARGE SCALE GENOMIC DNA]</scope>
    <source>
        <strain evidence="1 2">CBS5Q-3</strain>
    </source>
</reference>
<dbReference type="EMBL" id="SOZD01000001">
    <property type="protein sequence ID" value="TFF27617.1"/>
    <property type="molecule type" value="Genomic_DNA"/>
</dbReference>
<accession>A0A4Y8RUY2</accession>
<keyword evidence="2" id="KW-1185">Reference proteome</keyword>
<organism evidence="1 2">
    <name type="scientific">Jiella endophytica</name>
    <dbReference type="NCBI Taxonomy" id="2558362"/>
    <lineage>
        <taxon>Bacteria</taxon>
        <taxon>Pseudomonadati</taxon>
        <taxon>Pseudomonadota</taxon>
        <taxon>Alphaproteobacteria</taxon>
        <taxon>Hyphomicrobiales</taxon>
        <taxon>Aurantimonadaceae</taxon>
        <taxon>Jiella</taxon>
    </lineage>
</organism>
<dbReference type="AlphaFoldDB" id="A0A4Y8RUY2"/>
<comment type="caution">
    <text evidence="1">The sequence shown here is derived from an EMBL/GenBank/DDBJ whole genome shotgun (WGS) entry which is preliminary data.</text>
</comment>
<dbReference type="RefSeq" id="WP_134760403.1">
    <property type="nucleotide sequence ID" value="NZ_SOZD01000001.1"/>
</dbReference>
<dbReference type="OrthoDB" id="7161641at2"/>
<evidence type="ECO:0000313" key="2">
    <source>
        <dbReference type="Proteomes" id="UP000298179"/>
    </source>
</evidence>